<dbReference type="PROSITE" id="PS51459">
    <property type="entry name" value="FIDO"/>
    <property type="match status" value="1"/>
</dbReference>
<comment type="caution">
    <text evidence="5">The sequence shown here is derived from an EMBL/GenBank/DDBJ whole genome shotgun (WGS) entry which is preliminary data.</text>
</comment>
<dbReference type="Gene3D" id="1.10.3290.10">
    <property type="entry name" value="Fido-like domain"/>
    <property type="match status" value="1"/>
</dbReference>
<dbReference type="InterPro" id="IPR003812">
    <property type="entry name" value="Fido"/>
</dbReference>
<proteinExistence type="predicted"/>
<feature type="active site" evidence="1">
    <location>
        <position position="224"/>
    </location>
</feature>
<dbReference type="InterPro" id="IPR040198">
    <property type="entry name" value="Fido_containing"/>
</dbReference>
<evidence type="ECO:0000256" key="2">
    <source>
        <dbReference type="PIRSR" id="PIRSR640198-2"/>
    </source>
</evidence>
<dbReference type="Pfam" id="PF02661">
    <property type="entry name" value="Fic"/>
    <property type="match status" value="1"/>
</dbReference>
<protein>
    <submittedName>
        <fullName evidence="5">Fic family protein</fullName>
    </submittedName>
</protein>
<feature type="binding site" evidence="2">
    <location>
        <begin position="260"/>
        <end position="261"/>
    </location>
    <ligand>
        <name>ATP</name>
        <dbReference type="ChEBI" id="CHEBI:30616"/>
    </ligand>
</feature>
<keyword evidence="2" id="KW-0547">Nucleotide-binding</keyword>
<evidence type="ECO:0000313" key="6">
    <source>
        <dbReference type="Proteomes" id="UP000772566"/>
    </source>
</evidence>
<dbReference type="InterPro" id="IPR036597">
    <property type="entry name" value="Fido-like_dom_sf"/>
</dbReference>
<evidence type="ECO:0000256" key="1">
    <source>
        <dbReference type="PIRSR" id="PIRSR640198-1"/>
    </source>
</evidence>
<feature type="binding site" evidence="2">
    <location>
        <begin position="228"/>
        <end position="235"/>
    </location>
    <ligand>
        <name>ATP</name>
        <dbReference type="ChEBI" id="CHEBI:30616"/>
    </ligand>
</feature>
<name>A0A930W3N5_9ACTN</name>
<dbReference type="EMBL" id="JABZGT010000002">
    <property type="protein sequence ID" value="MBF4808647.1"/>
    <property type="molecule type" value="Genomic_DNA"/>
</dbReference>
<organism evidence="5 6">
    <name type="scientific">Lancefieldella parvula</name>
    <dbReference type="NCBI Taxonomy" id="1382"/>
    <lineage>
        <taxon>Bacteria</taxon>
        <taxon>Bacillati</taxon>
        <taxon>Actinomycetota</taxon>
        <taxon>Coriobacteriia</taxon>
        <taxon>Coriobacteriales</taxon>
        <taxon>Atopobiaceae</taxon>
        <taxon>Lancefieldella</taxon>
    </lineage>
</organism>
<dbReference type="Proteomes" id="UP000772566">
    <property type="component" value="Unassembled WGS sequence"/>
</dbReference>
<dbReference type="PANTHER" id="PTHR13504:SF38">
    <property type="entry name" value="FIDO DOMAIN-CONTAINING PROTEIN"/>
    <property type="match status" value="1"/>
</dbReference>
<accession>A0A930W3N5</accession>
<dbReference type="GO" id="GO:0005524">
    <property type="term" value="F:ATP binding"/>
    <property type="evidence" value="ECO:0007669"/>
    <property type="project" value="UniProtKB-KW"/>
</dbReference>
<dbReference type="PANTHER" id="PTHR13504">
    <property type="entry name" value="FIDO DOMAIN-CONTAINING PROTEIN DDB_G0283145"/>
    <property type="match status" value="1"/>
</dbReference>
<evidence type="ECO:0000259" key="4">
    <source>
        <dbReference type="PROSITE" id="PS51459"/>
    </source>
</evidence>
<gene>
    <name evidence="5" type="ORF">HXK23_00205</name>
</gene>
<evidence type="ECO:0000256" key="3">
    <source>
        <dbReference type="PIRSR" id="PIRSR640198-3"/>
    </source>
</evidence>
<feature type="site" description="Important for autoinhibition of adenylyltransferase activity" evidence="3">
    <location>
        <position position="93"/>
    </location>
</feature>
<keyword evidence="2" id="KW-0067">ATP-binding</keyword>
<evidence type="ECO:0000313" key="5">
    <source>
        <dbReference type="EMBL" id="MBF4808647.1"/>
    </source>
</evidence>
<reference evidence="5" key="1">
    <citation type="submission" date="2020-04" db="EMBL/GenBank/DDBJ databases">
        <title>Deep metagenomics examines the oral microbiome during advanced dental caries in children, revealing novel taxa and co-occurrences with host molecules.</title>
        <authorList>
            <person name="Baker J.L."/>
            <person name="Morton J.T."/>
            <person name="Dinis M."/>
            <person name="Alvarez R."/>
            <person name="Tran N.C."/>
            <person name="Knight R."/>
            <person name="Edlund A."/>
        </authorList>
    </citation>
    <scope>NUCLEOTIDE SEQUENCE</scope>
    <source>
        <strain evidence="5">JCVI_22A_bin.2</strain>
    </source>
</reference>
<feature type="domain" description="Fido" evidence="4">
    <location>
        <begin position="144"/>
        <end position="294"/>
    </location>
</feature>
<dbReference type="SUPFAM" id="SSF140931">
    <property type="entry name" value="Fic-like"/>
    <property type="match status" value="1"/>
</dbReference>
<dbReference type="AlphaFoldDB" id="A0A930W3N5"/>
<sequence length="299" mass="33813">MGFLSAAEIAELWGISERSVRNYCATGRVPGAFLVGKTWNIPANAVKPSRKNAKTSSTSPLLSRLIEEKSSKIKGGIYHKIQVELTYNSNHIEGSKLSLDQTRMIFETATIGVGENPVHIDDIVETQNHFRAIDYVIDHAKDPLTEGIIKELHRILKTGTTDSVQDWFAVGGYKHLPNEVGGRETTLPENVAKEIKLLLKAYNSNSSHSFEDIVDYHVRFERIHPFQDGNGRVGRLIMFKECLAHDVVPFVISDDMKSFYYRGLSKWDKENGYLLDTCLTAQDRFKATLDYFRIPYGDK</sequence>